<dbReference type="Pfam" id="PF01841">
    <property type="entry name" value="Transglut_core"/>
    <property type="match status" value="1"/>
</dbReference>
<dbReference type="SMART" id="SM00460">
    <property type="entry name" value="TGc"/>
    <property type="match status" value="1"/>
</dbReference>
<proteinExistence type="predicted"/>
<accession>A0A3N7J5B8</accession>
<dbReference type="Pfam" id="PF21295">
    <property type="entry name" value="Bact_transglu_N_2"/>
    <property type="match status" value="1"/>
</dbReference>
<reference evidence="2 3" key="1">
    <citation type="submission" date="2018-08" db="EMBL/GenBank/DDBJ databases">
        <authorList>
            <person name="Khan S.A."/>
            <person name="Jeon C.O."/>
            <person name="Chun B.H."/>
            <person name="Jeong S.E."/>
        </authorList>
    </citation>
    <scope>NUCLEOTIDE SEQUENCE [LARGE SCALE GENOMIC DNA]</scope>
    <source>
        <strain evidence="2 3">S-16</strain>
    </source>
</reference>
<dbReference type="EMBL" id="QUSW01000001">
    <property type="protein sequence ID" value="RQP26012.1"/>
    <property type="molecule type" value="Genomic_DNA"/>
</dbReference>
<dbReference type="PANTHER" id="PTHR33490">
    <property type="entry name" value="BLR5614 PROTEIN-RELATED"/>
    <property type="match status" value="1"/>
</dbReference>
<keyword evidence="3" id="KW-1185">Reference proteome</keyword>
<dbReference type="SUPFAM" id="SSF54001">
    <property type="entry name" value="Cysteine proteinases"/>
    <property type="match status" value="1"/>
</dbReference>
<evidence type="ECO:0000313" key="3">
    <source>
        <dbReference type="Proteomes" id="UP000267464"/>
    </source>
</evidence>
<feature type="domain" description="Transglutaminase-like" evidence="1">
    <location>
        <begin position="180"/>
        <end position="241"/>
    </location>
</feature>
<evidence type="ECO:0000259" key="1">
    <source>
        <dbReference type="SMART" id="SM00460"/>
    </source>
</evidence>
<dbReference type="InterPro" id="IPR002931">
    <property type="entry name" value="Transglutaminase-like"/>
</dbReference>
<protein>
    <submittedName>
        <fullName evidence="2">Transglutaminase family protein</fullName>
    </submittedName>
</protein>
<dbReference type="PANTHER" id="PTHR33490:SF12">
    <property type="entry name" value="BLL5557 PROTEIN"/>
    <property type="match status" value="1"/>
</dbReference>
<sequence>MASPPMTATPRRRKLREPSAARVFAVDCKLSYTLLGDTHFLFMVHALNGMDQEVLEESLRITPTLEHEVHVDEALGHRILRLKAPTGPLTLRYRAKVRLSRPTPDTSAQEVPIEALPYPVLADLMPTRYCESDRLASAAWKMFGDLPPGYSRVKAVSEWIREHVDYRTGSTDSTTTACDVFLQRAGVCRDFAHLGVAMCRALNIPARLAVGYSRFDTPPPDFHAVFEAFLGGQWELFDPTGMTDPGDMVRIAVGRDAGDVAFATLFGSVETRLIRPEVEQVRSRPARSTT</sequence>
<dbReference type="Gene3D" id="3.10.620.30">
    <property type="match status" value="1"/>
</dbReference>
<organism evidence="2 3">
    <name type="scientific">Piscinibacter terrae</name>
    <dbReference type="NCBI Taxonomy" id="2496871"/>
    <lineage>
        <taxon>Bacteria</taxon>
        <taxon>Pseudomonadati</taxon>
        <taxon>Pseudomonadota</taxon>
        <taxon>Betaproteobacteria</taxon>
        <taxon>Burkholderiales</taxon>
        <taxon>Sphaerotilaceae</taxon>
        <taxon>Piscinibacter</taxon>
    </lineage>
</organism>
<reference evidence="2 3" key="2">
    <citation type="submission" date="2018-12" db="EMBL/GenBank/DDBJ databases">
        <title>Rhizobacter gummiphilus sp. nov., a rubber-degrading bacterium isolated from the soil of a botanical garden in Japan.</title>
        <authorList>
            <person name="Shunsuke S.S."/>
        </authorList>
    </citation>
    <scope>NUCLEOTIDE SEQUENCE [LARGE SCALE GENOMIC DNA]</scope>
    <source>
        <strain evidence="2 3">S-16</strain>
    </source>
</reference>
<dbReference type="AlphaFoldDB" id="A0A3N7J5B8"/>
<dbReference type="Proteomes" id="UP000267464">
    <property type="component" value="Unassembled WGS sequence"/>
</dbReference>
<name>A0A3N7J5B8_9BURK</name>
<gene>
    <name evidence="2" type="ORF">DZC73_02875</name>
</gene>
<dbReference type="InterPro" id="IPR038765">
    <property type="entry name" value="Papain-like_cys_pep_sf"/>
</dbReference>
<dbReference type="Gene3D" id="2.60.40.2250">
    <property type="match status" value="1"/>
</dbReference>
<evidence type="ECO:0000313" key="2">
    <source>
        <dbReference type="EMBL" id="RQP26012.1"/>
    </source>
</evidence>
<comment type="caution">
    <text evidence="2">The sequence shown here is derived from an EMBL/GenBank/DDBJ whole genome shotgun (WGS) entry which is preliminary data.</text>
</comment>
<dbReference type="InterPro" id="IPR048930">
    <property type="entry name" value="Bact_transglu_N_2"/>
</dbReference>